<dbReference type="EMBL" id="NHYE01000816">
    <property type="protein sequence ID" value="PPR02822.1"/>
    <property type="molecule type" value="Genomic_DNA"/>
</dbReference>
<evidence type="ECO:0000313" key="1">
    <source>
        <dbReference type="EMBL" id="PPR02822.1"/>
    </source>
</evidence>
<dbReference type="STRING" id="231916.A0A409YIK1"/>
<reference evidence="1 2" key="1">
    <citation type="journal article" date="2018" name="Evol. Lett.">
        <title>Horizontal gene cluster transfer increased hallucinogenic mushroom diversity.</title>
        <authorList>
            <person name="Reynolds H.T."/>
            <person name="Vijayakumar V."/>
            <person name="Gluck-Thaler E."/>
            <person name="Korotkin H.B."/>
            <person name="Matheny P.B."/>
            <person name="Slot J.C."/>
        </authorList>
    </citation>
    <scope>NUCLEOTIDE SEQUENCE [LARGE SCALE GENOMIC DNA]</scope>
    <source>
        <strain evidence="1 2">SRW20</strain>
    </source>
</reference>
<dbReference type="InParanoid" id="A0A409YIK1"/>
<dbReference type="Proteomes" id="UP000284706">
    <property type="component" value="Unassembled WGS sequence"/>
</dbReference>
<dbReference type="AlphaFoldDB" id="A0A409YIK1"/>
<dbReference type="Gene3D" id="1.20.1280.50">
    <property type="match status" value="1"/>
</dbReference>
<proteinExistence type="predicted"/>
<dbReference type="OrthoDB" id="2269034at2759"/>
<name>A0A409YIK1_9AGAR</name>
<comment type="caution">
    <text evidence="1">The sequence shown here is derived from an EMBL/GenBank/DDBJ whole genome shotgun (WGS) entry which is preliminary data.</text>
</comment>
<sequence length="170" mass="19421">MSNTSGLTPNWVVRNVPPDIWRSIFNLLLGSMPLKRSEGIKTLLHLTHVCPQWRFIASDSPGLWSTIHVVVSGKGKVFPNEDLLSLILRNARSTPLVMELEVKGSIKPEPRHLNPLKLFLQEAHRAKKLKLHCSPLKTLLDEDYRAFFDIFMGLQRRSLPKLEKLILDLV</sequence>
<gene>
    <name evidence="1" type="ORF">CVT26_009608</name>
</gene>
<accession>A0A409YIK1</accession>
<keyword evidence="2" id="KW-1185">Reference proteome</keyword>
<organism evidence="1 2">
    <name type="scientific">Gymnopilus dilepis</name>
    <dbReference type="NCBI Taxonomy" id="231916"/>
    <lineage>
        <taxon>Eukaryota</taxon>
        <taxon>Fungi</taxon>
        <taxon>Dikarya</taxon>
        <taxon>Basidiomycota</taxon>
        <taxon>Agaricomycotina</taxon>
        <taxon>Agaricomycetes</taxon>
        <taxon>Agaricomycetidae</taxon>
        <taxon>Agaricales</taxon>
        <taxon>Agaricineae</taxon>
        <taxon>Hymenogastraceae</taxon>
        <taxon>Gymnopilus</taxon>
    </lineage>
</organism>
<evidence type="ECO:0000313" key="2">
    <source>
        <dbReference type="Proteomes" id="UP000284706"/>
    </source>
</evidence>
<protein>
    <submittedName>
        <fullName evidence="1">Uncharacterized protein</fullName>
    </submittedName>
</protein>